<keyword evidence="1 3" id="KW-0378">Hydrolase</keyword>
<name>A0A3S9SM92_EIKCO</name>
<evidence type="ECO:0000259" key="2">
    <source>
        <dbReference type="Pfam" id="PF07859"/>
    </source>
</evidence>
<dbReference type="PANTHER" id="PTHR48081">
    <property type="entry name" value="AB HYDROLASE SUPERFAMILY PROTEIN C4A8.06C"/>
    <property type="match status" value="1"/>
</dbReference>
<dbReference type="AlphaFoldDB" id="A0A3S9SM92"/>
<proteinExistence type="predicted"/>
<evidence type="ECO:0000313" key="4">
    <source>
        <dbReference type="Proteomes" id="UP000282435"/>
    </source>
</evidence>
<feature type="domain" description="Alpha/beta hydrolase fold-3" evidence="2">
    <location>
        <begin position="70"/>
        <end position="186"/>
    </location>
</feature>
<dbReference type="Pfam" id="PF07859">
    <property type="entry name" value="Abhydrolase_3"/>
    <property type="match status" value="1"/>
</dbReference>
<dbReference type="EMBL" id="CP034670">
    <property type="protein sequence ID" value="AZR60554.1"/>
    <property type="molecule type" value="Genomic_DNA"/>
</dbReference>
<gene>
    <name evidence="3" type="ORF">ELB75_11390</name>
</gene>
<dbReference type="InterPro" id="IPR019826">
    <property type="entry name" value="Carboxylesterase_B_AS"/>
</dbReference>
<dbReference type="SUPFAM" id="SSF53474">
    <property type="entry name" value="alpha/beta-Hydrolases"/>
    <property type="match status" value="1"/>
</dbReference>
<dbReference type="InterPro" id="IPR029058">
    <property type="entry name" value="AB_hydrolase_fold"/>
</dbReference>
<evidence type="ECO:0000313" key="3">
    <source>
        <dbReference type="EMBL" id="AZR60554.1"/>
    </source>
</evidence>
<dbReference type="PROSITE" id="PS00122">
    <property type="entry name" value="CARBOXYLESTERASE_B_1"/>
    <property type="match status" value="1"/>
</dbReference>
<dbReference type="InterPro" id="IPR050300">
    <property type="entry name" value="GDXG_lipolytic_enzyme"/>
</dbReference>
<dbReference type="GO" id="GO:0016787">
    <property type="term" value="F:hydrolase activity"/>
    <property type="evidence" value="ECO:0007669"/>
    <property type="project" value="UniProtKB-KW"/>
</dbReference>
<dbReference type="RefSeq" id="WP_126983996.1">
    <property type="nucleotide sequence ID" value="NZ_CP034670.1"/>
</dbReference>
<organism evidence="3 4">
    <name type="scientific">Eikenella corrodens</name>
    <dbReference type="NCBI Taxonomy" id="539"/>
    <lineage>
        <taxon>Bacteria</taxon>
        <taxon>Pseudomonadati</taxon>
        <taxon>Pseudomonadota</taxon>
        <taxon>Betaproteobacteria</taxon>
        <taxon>Neisseriales</taxon>
        <taxon>Neisseriaceae</taxon>
        <taxon>Eikenella</taxon>
    </lineage>
</organism>
<sequence>MTPYLQHQIAALGSELSPQLIEATYRLLTPLAARPDPACGQICADLPYGTHPRHKLDLYGTQSSGSRPVVVYIHGGGFVAGDKHGNGGPFFANIGAWAVANGMIAAIPNYRLAPEYPYPAGRDDVLAVVRWLCANVAQFGGNPNAIFLVGQSAGATHVADAVAELTRIGQSATIAGAVMLSGIYNPAACGRHPSLDAYYGTDLAARRAAASLPGLLDTPIPCLFALAEFDPPMFQEQAVELVAEYTAKHGRWPNLHRLPHHNHLSPALLLGAESEDDVGSILCEFILSDK</sequence>
<accession>A0A3S9SM92</accession>
<protein>
    <submittedName>
        <fullName evidence="3">Alpha/beta hydrolase</fullName>
    </submittedName>
</protein>
<dbReference type="Proteomes" id="UP000282435">
    <property type="component" value="Chromosome"/>
</dbReference>
<dbReference type="Gene3D" id="3.40.50.1820">
    <property type="entry name" value="alpha/beta hydrolase"/>
    <property type="match status" value="1"/>
</dbReference>
<reference evidence="3 4" key="1">
    <citation type="submission" date="2018-12" db="EMBL/GenBank/DDBJ databases">
        <title>Genome sequencing of Eikenella corrodens KCOM 3110 (= JS217).</title>
        <authorList>
            <person name="Koo J.-K."/>
            <person name="Park S.-N."/>
            <person name="Lim Y.K."/>
        </authorList>
    </citation>
    <scope>NUCLEOTIDE SEQUENCE [LARGE SCALE GENOMIC DNA]</scope>
    <source>
        <strain evidence="3 4">KCOM 3110</strain>
    </source>
</reference>
<dbReference type="OrthoDB" id="9794445at2"/>
<evidence type="ECO:0000256" key="1">
    <source>
        <dbReference type="ARBA" id="ARBA00022801"/>
    </source>
</evidence>
<dbReference type="InterPro" id="IPR013094">
    <property type="entry name" value="AB_hydrolase_3"/>
</dbReference>
<dbReference type="PANTHER" id="PTHR48081:SF33">
    <property type="entry name" value="KYNURENINE FORMAMIDASE"/>
    <property type="match status" value="1"/>
</dbReference>